<gene>
    <name evidence="2" type="ORF">GGX14DRAFT_576151</name>
</gene>
<feature type="compositionally biased region" description="Polar residues" evidence="1">
    <location>
        <begin position="379"/>
        <end position="388"/>
    </location>
</feature>
<feature type="region of interest" description="Disordered" evidence="1">
    <location>
        <begin position="1"/>
        <end position="286"/>
    </location>
</feature>
<feature type="compositionally biased region" description="Basic residues" evidence="1">
    <location>
        <begin position="409"/>
        <end position="430"/>
    </location>
</feature>
<accession>A0AAD6UYA3</accession>
<feature type="compositionally biased region" description="Pro residues" evidence="1">
    <location>
        <begin position="99"/>
        <end position="110"/>
    </location>
</feature>
<feature type="compositionally biased region" description="Acidic residues" evidence="1">
    <location>
        <begin position="346"/>
        <end position="364"/>
    </location>
</feature>
<evidence type="ECO:0000313" key="3">
    <source>
        <dbReference type="Proteomes" id="UP001219525"/>
    </source>
</evidence>
<sequence>MQRYPTRAAVAAGNRRLSSPLPAPAPPANKASEPKLPASKTKNTPSDRRDATPEDNDSDDASPEDHDPEDADASPEHDDSNTRPFEDTQLVAPARKPSTSPPVPPSPSHPDAPAADDLQNDTFNLERRRQDTRTAAASRIPANAEDKTDGAGTVPLTRTSLRLLLSNDRDNHDDGDKGTNERDSRDQCTPTGVSRAHYTPAGDSRAPYTPASDSQTRYTRTSDSRPSTRPGDSRPRYTRPGGSRPSYTRPGDSRPSYTRPGDSRPHCTRTSGSPPPNIHATEEANTTVAPAQVLLTGGATSASGVSVTAISEFDDSDDDYELKKAEARKRQDWRAAHGYSPVPASDEGDVEDLQDMMEEIEENGYYDGSDAEDKRRGSGTRNVATQGRAQREAPAALDGEEGGSVQAKRGSKKTTLKKKTTGKAKGKGKAKAKESADEAEPDGSDDDSDEEGFKSGPIPQDIIDRLNVAHEAFEKEVQKLASECGKSSLTLHKHFGTIVKTTRQSSPWNMFQMWHATKHPKPETMSTTDYNRQCRIDFAAACPQLDKTQLTDSILVRQALPWLDQWYKDTKDQAVATWRDDGRFKNKVQKAVKPMLNMARSIHQELGVHVLGYVIDPQSQASYLWAATNESKAMRSSQQLDIGQTIRDYETLIRVEEMKARGLEPGRAMRPRLVQGDDEAKRDLHRRKFGRIMGEQMRDLCIAAGLLKNKPHKFTMHWGPLFLKYAYQAQFRIVNYPTALVHIRQVIGEHYETKKVGMAQYNEFMPAFEVANGLRSESEESADIDSATAVRMEPWSAAEKQRPLAEQGEIPLVVDTTGQVLRRLPRNNGEGVRGSLGLHPANRTVRALRVLALKVARALQLLAVPPRRAAVPPRALRVPALKVARALQLLAVPPRHAAVPPRALRVHPLQLLAVPPRHAVVPPHALRAPPLQLLAAPPRHAVVPPRALRVPALKVARALQLLALPPRHAVVPPRALQLLALPPRHAVVRPHALRVPALESDSREQIRERRVRPDPPVPRVANNDHRSPSRRPPPRKDPYGPYLDLRKVAGNTQRDYQAPGRPDTTSLKHRRAESVERPSKKRRTQSTERGLEPIREQHDDEPPKLLKLRFKIDDVVTKVFYATSFVAVEKPTRADHFTLYFDADSYAWRPIPAGKTPVLATEDDRGRYQSEALKYGL</sequence>
<feature type="compositionally biased region" description="Basic and acidic residues" evidence="1">
    <location>
        <begin position="326"/>
        <end position="335"/>
    </location>
</feature>
<feature type="compositionally biased region" description="Basic and acidic residues" evidence="1">
    <location>
        <begin position="74"/>
        <end position="86"/>
    </location>
</feature>
<feature type="compositionally biased region" description="Acidic residues" evidence="1">
    <location>
        <begin position="437"/>
        <end position="450"/>
    </location>
</feature>
<dbReference type="AlphaFoldDB" id="A0AAD6UYA3"/>
<feature type="compositionally biased region" description="Basic and acidic residues" evidence="1">
    <location>
        <begin position="1085"/>
        <end position="1098"/>
    </location>
</feature>
<feature type="compositionally biased region" description="Acidic residues" evidence="1">
    <location>
        <begin position="53"/>
        <end position="73"/>
    </location>
</feature>
<name>A0AAD6UYA3_9AGAR</name>
<feature type="compositionally biased region" description="Basic and acidic residues" evidence="1">
    <location>
        <begin position="167"/>
        <end position="186"/>
    </location>
</feature>
<feature type="region of interest" description="Disordered" evidence="1">
    <location>
        <begin position="999"/>
        <end position="1098"/>
    </location>
</feature>
<dbReference type="EMBL" id="JARJCW010000096">
    <property type="protein sequence ID" value="KAJ7194703.1"/>
    <property type="molecule type" value="Genomic_DNA"/>
</dbReference>
<dbReference type="Proteomes" id="UP001219525">
    <property type="component" value="Unassembled WGS sequence"/>
</dbReference>
<proteinExistence type="predicted"/>
<evidence type="ECO:0000256" key="1">
    <source>
        <dbReference type="SAM" id="MobiDB-lite"/>
    </source>
</evidence>
<feature type="compositionally biased region" description="Basic and acidic residues" evidence="1">
    <location>
        <begin position="1000"/>
        <end position="1013"/>
    </location>
</feature>
<feature type="compositionally biased region" description="Low complexity" evidence="1">
    <location>
        <begin position="156"/>
        <end position="166"/>
    </location>
</feature>
<feature type="region of interest" description="Disordered" evidence="1">
    <location>
        <begin position="326"/>
        <end position="459"/>
    </location>
</feature>
<organism evidence="2 3">
    <name type="scientific">Mycena pura</name>
    <dbReference type="NCBI Taxonomy" id="153505"/>
    <lineage>
        <taxon>Eukaryota</taxon>
        <taxon>Fungi</taxon>
        <taxon>Dikarya</taxon>
        <taxon>Basidiomycota</taxon>
        <taxon>Agaricomycotina</taxon>
        <taxon>Agaricomycetes</taxon>
        <taxon>Agaricomycetidae</taxon>
        <taxon>Agaricales</taxon>
        <taxon>Marasmiineae</taxon>
        <taxon>Mycenaceae</taxon>
        <taxon>Mycena</taxon>
    </lineage>
</organism>
<keyword evidence="3" id="KW-1185">Reference proteome</keyword>
<protein>
    <submittedName>
        <fullName evidence="2">Uncharacterized protein</fullName>
    </submittedName>
</protein>
<evidence type="ECO:0000313" key="2">
    <source>
        <dbReference type="EMBL" id="KAJ7194703.1"/>
    </source>
</evidence>
<comment type="caution">
    <text evidence="2">The sequence shown here is derived from an EMBL/GenBank/DDBJ whole genome shotgun (WGS) entry which is preliminary data.</text>
</comment>
<feature type="compositionally biased region" description="Polar residues" evidence="1">
    <location>
        <begin position="211"/>
        <end position="227"/>
    </location>
</feature>
<reference evidence="2" key="1">
    <citation type="submission" date="2023-03" db="EMBL/GenBank/DDBJ databases">
        <title>Massive genome expansion in bonnet fungi (Mycena s.s.) driven by repeated elements and novel gene families across ecological guilds.</title>
        <authorList>
            <consortium name="Lawrence Berkeley National Laboratory"/>
            <person name="Harder C.B."/>
            <person name="Miyauchi S."/>
            <person name="Viragh M."/>
            <person name="Kuo A."/>
            <person name="Thoen E."/>
            <person name="Andreopoulos B."/>
            <person name="Lu D."/>
            <person name="Skrede I."/>
            <person name="Drula E."/>
            <person name="Henrissat B."/>
            <person name="Morin E."/>
            <person name="Kohler A."/>
            <person name="Barry K."/>
            <person name="LaButti K."/>
            <person name="Morin E."/>
            <person name="Salamov A."/>
            <person name="Lipzen A."/>
            <person name="Mereny Z."/>
            <person name="Hegedus B."/>
            <person name="Baldrian P."/>
            <person name="Stursova M."/>
            <person name="Weitz H."/>
            <person name="Taylor A."/>
            <person name="Grigoriev I.V."/>
            <person name="Nagy L.G."/>
            <person name="Martin F."/>
            <person name="Kauserud H."/>
        </authorList>
    </citation>
    <scope>NUCLEOTIDE SEQUENCE</scope>
    <source>
        <strain evidence="2">9144</strain>
    </source>
</reference>